<comment type="caution">
    <text evidence="2">The sequence shown here is derived from an EMBL/GenBank/DDBJ whole genome shotgun (WGS) entry which is preliminary data.</text>
</comment>
<dbReference type="OrthoDB" id="3788144at2759"/>
<evidence type="ECO:0000313" key="3">
    <source>
        <dbReference type="Proteomes" id="UP001140560"/>
    </source>
</evidence>
<reference evidence="2" key="1">
    <citation type="submission" date="2022-10" db="EMBL/GenBank/DDBJ databases">
        <title>Tapping the CABI collections for fungal endophytes: first genome assemblies for Collariella, Neodidymelliopsis, Ascochyta clinopodiicola, Didymella pomorum, Didymosphaeria variabile, Neocosmospora piperis and Neocucurbitaria cava.</title>
        <authorList>
            <person name="Hill R."/>
        </authorList>
    </citation>
    <scope>NUCLEOTIDE SEQUENCE</scope>
    <source>
        <strain evidence="2">IMI 356814</strain>
    </source>
</reference>
<proteinExistence type="predicted"/>
<keyword evidence="3" id="KW-1185">Reference proteome</keyword>
<dbReference type="AlphaFoldDB" id="A0A9W8YER7"/>
<sequence length="155" mass="16650">MSDNDNGKAKPVVNPTWTEHEMLVYIFSAMEHGNLKIDFNKAPVPAGRNASGCSQKFGRMVRGLRAEIDALQAGLPLPSTTAAAAADGGSGQATPKKVGANAGGRKRKAKGEEDGSPKKQRGRSKKNAVQVEENEEEHLVKREVQDDDLEAELEI</sequence>
<gene>
    <name evidence="2" type="ORF">N0V83_002158</name>
</gene>
<organism evidence="2 3">
    <name type="scientific">Neocucurbitaria cava</name>
    <dbReference type="NCBI Taxonomy" id="798079"/>
    <lineage>
        <taxon>Eukaryota</taxon>
        <taxon>Fungi</taxon>
        <taxon>Dikarya</taxon>
        <taxon>Ascomycota</taxon>
        <taxon>Pezizomycotina</taxon>
        <taxon>Dothideomycetes</taxon>
        <taxon>Pleosporomycetidae</taxon>
        <taxon>Pleosporales</taxon>
        <taxon>Pleosporineae</taxon>
        <taxon>Cucurbitariaceae</taxon>
        <taxon>Neocucurbitaria</taxon>
    </lineage>
</organism>
<evidence type="ECO:0000256" key="1">
    <source>
        <dbReference type="SAM" id="MobiDB-lite"/>
    </source>
</evidence>
<dbReference type="EMBL" id="JAPEUY010000003">
    <property type="protein sequence ID" value="KAJ4375078.1"/>
    <property type="molecule type" value="Genomic_DNA"/>
</dbReference>
<name>A0A9W8YER7_9PLEO</name>
<dbReference type="Proteomes" id="UP001140560">
    <property type="component" value="Unassembled WGS sequence"/>
</dbReference>
<evidence type="ECO:0008006" key="4">
    <source>
        <dbReference type="Google" id="ProtNLM"/>
    </source>
</evidence>
<feature type="region of interest" description="Disordered" evidence="1">
    <location>
        <begin position="81"/>
        <end position="155"/>
    </location>
</feature>
<feature type="compositionally biased region" description="Acidic residues" evidence="1">
    <location>
        <begin position="145"/>
        <end position="155"/>
    </location>
</feature>
<evidence type="ECO:0000313" key="2">
    <source>
        <dbReference type="EMBL" id="KAJ4375078.1"/>
    </source>
</evidence>
<accession>A0A9W8YER7</accession>
<protein>
    <recommendedName>
        <fullName evidence="4">Myb-like domain-containing protein</fullName>
    </recommendedName>
</protein>